<dbReference type="InterPro" id="IPR006626">
    <property type="entry name" value="PbH1"/>
</dbReference>
<dbReference type="SUPFAM" id="SSF50370">
    <property type="entry name" value="Ricin B-like lectins"/>
    <property type="match status" value="1"/>
</dbReference>
<dbReference type="GO" id="GO:0009279">
    <property type="term" value="C:cell outer membrane"/>
    <property type="evidence" value="ECO:0007669"/>
    <property type="project" value="TreeGrafter"/>
</dbReference>
<dbReference type="Gene3D" id="2.160.20.10">
    <property type="entry name" value="Single-stranded right-handed beta-helix, Pectin lyase-like"/>
    <property type="match status" value="2"/>
</dbReference>
<evidence type="ECO:0000256" key="5">
    <source>
        <dbReference type="ARBA" id="ARBA00023295"/>
    </source>
</evidence>
<dbReference type="EMBL" id="AP035881">
    <property type="protein sequence ID" value="BFP49953.1"/>
    <property type="molecule type" value="Genomic_DNA"/>
</dbReference>
<dbReference type="GO" id="GO:0005975">
    <property type="term" value="P:carbohydrate metabolic process"/>
    <property type="evidence" value="ECO:0007669"/>
    <property type="project" value="InterPro"/>
</dbReference>
<dbReference type="GO" id="GO:0030599">
    <property type="term" value="F:pectinesterase activity"/>
    <property type="evidence" value="ECO:0007669"/>
    <property type="project" value="InterPro"/>
</dbReference>
<organism evidence="8">
    <name type="scientific">Kitasatospora sp. CMC57</name>
    <dbReference type="NCBI Taxonomy" id="3231513"/>
    <lineage>
        <taxon>Bacteria</taxon>
        <taxon>Bacillati</taxon>
        <taxon>Actinomycetota</taxon>
        <taxon>Actinomycetes</taxon>
        <taxon>Kitasatosporales</taxon>
        <taxon>Streptomycetaceae</taxon>
        <taxon>Kitasatospora</taxon>
    </lineage>
</organism>
<comment type="similarity">
    <text evidence="1">Belongs to the glycosyl hydrolase 28 family.</text>
</comment>
<dbReference type="CDD" id="cd00161">
    <property type="entry name" value="beta-trefoil_Ricin-like"/>
    <property type="match status" value="1"/>
</dbReference>
<protein>
    <recommendedName>
        <fullName evidence="7">Ricin B lectin domain-containing protein</fullName>
    </recommendedName>
</protein>
<dbReference type="AlphaFoldDB" id="A0AB33KDL6"/>
<dbReference type="InterPro" id="IPR000743">
    <property type="entry name" value="Glyco_hydro_28"/>
</dbReference>
<evidence type="ECO:0000256" key="1">
    <source>
        <dbReference type="ARBA" id="ARBA00008834"/>
    </source>
</evidence>
<dbReference type="Gene3D" id="2.80.10.50">
    <property type="match status" value="2"/>
</dbReference>
<sequence>MYRNRHREKKGTRRGSLGVVAGVAALAVVGAGGAAATVAAGSGGSPAAVRPGTYTLTVARSGLCMDLVGGATSSGALVQQWGCSPGQSNQQWTLVDRGSGRFTVESGASGMCLDVPGGSTADGVRLQQWGCTPGQTNQLWTLKAARDDTFQIVNADSGLCVTTSQASTSPGAAVVQESCTTNSNKRWSLTPVAVATPTGTTITVAADGTGDVTTVQAAIDRIPADNAKPVTVAIRKGVYRGVVKVPRDKPYVTLKGLGADPRDVVIVQNHSAATVKPDGTTYGTSGSATAFVDGHDFAASNLTIANDYDPTAEPSQAVALNLAADRAVLTGVRVLGHQDTLLVNDSARSYFRASYVEGTVDFVFGGGVAVFDRSEIHQLGGGYLTAASTPASRGYGFLFYRSDITGTGAPGTGSLGRPWRPDAQVLYRESALGSFLTTAQAWSDMGGSLWRNARFSEYRNTGPGAVTGDGRPQLTDARAADYTPATYLAGSDGWNPAAAATAATVCKPAAYGARGDGTTRDTAALQRAIDACAGKGTVELTTGRYLSGALTLPGDLVLQIDAGATLLASTDAADYPLVGSKRSPLLGASGVNNLTITGGGTIDGQGAPWWAVTNAEKAAGKPLSPRPGLITIDGATDVGIGGITLRNAPNVNVTLKKVTTAAIDRITVVAPADSPNTDGIDLWSSSGVTITRSTLDTGDDDLAVNSSPENGPSHHIEVTGCTILHGHGLSIGSYTAGGVHDVDIHHNTLKGTTAGVRIKTARDRGGEVRGITYRNLDMTDVTTPVQITAYYPKVPADGDPAQAITATTPNYHGITVAYLTATGADQAGQIIGLPERPVSGLTLESVAIAARTGLTVRNATVTATGATRIAPAGGPAYLLQSNATVK</sequence>
<dbReference type="RefSeq" id="WP_407991988.1">
    <property type="nucleotide sequence ID" value="NZ_AP035881.2"/>
</dbReference>
<evidence type="ECO:0000259" key="7">
    <source>
        <dbReference type="SMART" id="SM00458"/>
    </source>
</evidence>
<dbReference type="PANTHER" id="PTHR31321">
    <property type="entry name" value="ACYL-COA THIOESTER HYDROLASE YBHC-RELATED"/>
    <property type="match status" value="1"/>
</dbReference>
<dbReference type="InterPro" id="IPR033131">
    <property type="entry name" value="Pectinesterase_Asp_AS"/>
</dbReference>
<dbReference type="Pfam" id="PF00295">
    <property type="entry name" value="Glyco_hydro_28"/>
    <property type="match status" value="1"/>
</dbReference>
<evidence type="ECO:0000256" key="6">
    <source>
        <dbReference type="PROSITE-ProRule" id="PRU10040"/>
    </source>
</evidence>
<keyword evidence="3" id="KW-0378">Hydrolase</keyword>
<dbReference type="InterPro" id="IPR000772">
    <property type="entry name" value="Ricin_B_lectin"/>
</dbReference>
<comment type="similarity">
    <text evidence="2">Belongs to the pectinesterase family.</text>
</comment>
<feature type="domain" description="Ricin B lectin" evidence="7">
    <location>
        <begin position="52"/>
        <end position="190"/>
    </location>
</feature>
<keyword evidence="4" id="KW-0063">Aspartyl esterase</keyword>
<dbReference type="PROSITE" id="PS00503">
    <property type="entry name" value="PECTINESTERASE_2"/>
    <property type="match status" value="1"/>
</dbReference>
<feature type="active site" evidence="6">
    <location>
        <position position="361"/>
    </location>
</feature>
<dbReference type="Pfam" id="PF01095">
    <property type="entry name" value="Pectinesterase"/>
    <property type="match status" value="1"/>
</dbReference>
<name>A0AB33KDL6_9ACTN</name>
<dbReference type="SUPFAM" id="SSF51126">
    <property type="entry name" value="Pectin lyase-like"/>
    <property type="match status" value="2"/>
</dbReference>
<evidence type="ECO:0000256" key="3">
    <source>
        <dbReference type="ARBA" id="ARBA00022801"/>
    </source>
</evidence>
<dbReference type="SMART" id="SM00710">
    <property type="entry name" value="PbH1"/>
    <property type="match status" value="5"/>
</dbReference>
<dbReference type="InterPro" id="IPR011050">
    <property type="entry name" value="Pectin_lyase_fold/virulence"/>
</dbReference>
<dbReference type="InterPro" id="IPR012334">
    <property type="entry name" value="Pectin_lyas_fold"/>
</dbReference>
<dbReference type="SMART" id="SM00458">
    <property type="entry name" value="RICIN"/>
    <property type="match status" value="1"/>
</dbReference>
<evidence type="ECO:0000256" key="4">
    <source>
        <dbReference type="ARBA" id="ARBA00023085"/>
    </source>
</evidence>
<reference evidence="8" key="1">
    <citation type="submission" date="2024-07" db="EMBL/GenBank/DDBJ databases">
        <title>Complete genome sequences of cellulolytic bacteria, Kitasatospora sp. CMC57 and Streptomyces sp. CMC78, isolated from Japanese agricultural soil.</title>
        <authorList>
            <person name="Hashimoto T."/>
            <person name="Ito M."/>
            <person name="Iwamoto M."/>
            <person name="Fukahori D."/>
            <person name="Shoda T."/>
            <person name="Sakoda M."/>
            <person name="Morohoshi T."/>
            <person name="Mitsuboshi M."/>
            <person name="Nishizawa T."/>
        </authorList>
    </citation>
    <scope>NUCLEOTIDE SEQUENCE</scope>
    <source>
        <strain evidence="8">CMC57</strain>
    </source>
</reference>
<evidence type="ECO:0000256" key="2">
    <source>
        <dbReference type="ARBA" id="ARBA00008891"/>
    </source>
</evidence>
<dbReference type="PANTHER" id="PTHR31321:SF57">
    <property type="entry name" value="PECTINESTERASE 53-RELATED"/>
    <property type="match status" value="1"/>
</dbReference>
<dbReference type="InterPro" id="IPR035992">
    <property type="entry name" value="Ricin_B-like_lectins"/>
</dbReference>
<gene>
    <name evidence="8" type="ORF">KCMC57_63210</name>
</gene>
<dbReference type="PROSITE" id="PS50231">
    <property type="entry name" value="RICIN_B_LECTIN"/>
    <property type="match status" value="1"/>
</dbReference>
<dbReference type="GO" id="GO:0042545">
    <property type="term" value="P:cell wall modification"/>
    <property type="evidence" value="ECO:0007669"/>
    <property type="project" value="InterPro"/>
</dbReference>
<proteinExistence type="inferred from homology"/>
<accession>A0AB33KDL6</accession>
<evidence type="ECO:0000313" key="8">
    <source>
        <dbReference type="EMBL" id="BFP49953.1"/>
    </source>
</evidence>
<keyword evidence="5" id="KW-0326">Glycosidase</keyword>
<dbReference type="InterPro" id="IPR000070">
    <property type="entry name" value="Pectinesterase_cat"/>
</dbReference>
<dbReference type="Pfam" id="PF14200">
    <property type="entry name" value="RicinB_lectin_2"/>
    <property type="match status" value="1"/>
</dbReference>
<dbReference type="GO" id="GO:0004650">
    <property type="term" value="F:polygalacturonase activity"/>
    <property type="evidence" value="ECO:0007669"/>
    <property type="project" value="InterPro"/>
</dbReference>